<proteinExistence type="predicted"/>
<evidence type="ECO:0000313" key="3">
    <source>
        <dbReference type="EMBL" id="SBT85741.1"/>
    </source>
</evidence>
<gene>
    <name evidence="3" type="primary">PmUG01_00012600</name>
    <name evidence="3" type="ORF">PMUG01_00012600</name>
</gene>
<keyword evidence="2" id="KW-0812">Transmembrane</keyword>
<dbReference type="RefSeq" id="XP_028859082.1">
    <property type="nucleotide sequence ID" value="XM_029004600.1"/>
</dbReference>
<evidence type="ECO:0000256" key="2">
    <source>
        <dbReference type="SAM" id="Phobius"/>
    </source>
</evidence>
<dbReference type="KEGG" id="pmal:PMUG01_00012600"/>
<feature type="compositionally biased region" description="Basic and acidic residues" evidence="1">
    <location>
        <begin position="331"/>
        <end position="343"/>
    </location>
</feature>
<dbReference type="EMBL" id="FLRL01000022">
    <property type="protein sequence ID" value="SBT85741.1"/>
    <property type="molecule type" value="Genomic_DNA"/>
</dbReference>
<protein>
    <submittedName>
        <fullName evidence="3">PIR protein</fullName>
    </submittedName>
</protein>
<dbReference type="InterPro" id="IPR008780">
    <property type="entry name" value="Plasmodium_Vir"/>
</dbReference>
<dbReference type="VEuPathDB" id="PlasmoDB:PmUG01_00012600"/>
<organism evidence="3 4">
    <name type="scientific">Plasmodium malariae</name>
    <dbReference type="NCBI Taxonomy" id="5858"/>
    <lineage>
        <taxon>Eukaryota</taxon>
        <taxon>Sar</taxon>
        <taxon>Alveolata</taxon>
        <taxon>Apicomplexa</taxon>
        <taxon>Aconoidasida</taxon>
        <taxon>Haemosporida</taxon>
        <taxon>Plasmodiidae</taxon>
        <taxon>Plasmodium</taxon>
        <taxon>Plasmodium (Plasmodium)</taxon>
    </lineage>
</organism>
<keyword evidence="2" id="KW-1133">Transmembrane helix</keyword>
<dbReference type="Pfam" id="PF05795">
    <property type="entry name" value="Plasmodium_Vir"/>
    <property type="match status" value="1"/>
</dbReference>
<sequence>MEAVDYEKIFKVSKPYNIYKELDDEVKDVTDGQHCTEFEGINSTHKEKYVTLCKKVSKLLKYVFDKDKLKKSKEYCSHYRNWVYQEIWNLFKEGASNNDIEDVINKFNKLQFDLFSHYKRSDCSYRFDIKNLQGLNYKVEEKYLYDYFKNYNTIKTSENCNKCTNGKYKEYLKSISDIYNNWKDSCCWYGKSVCDNYFLSCKDEFDPSEILSAFLSKGNGSCDGLNSITANFDEEELNSMVSDLETLNTITYGTCHYLDNHELTPGEKRRQHCNLLAASVMLTRSAPTAGNDGSRASVSGSSSGSAISESRADQTGGDPSRRPALQGQLDAKGKEGDSDRAEVKQVVSPMKDASDNFRWKIAATGQLKCSSKNKKEAELAMCNFMEELIEGGHAKKIEGTEKYTLDIKNGWTTEKLRVYRERIRKRSIYESNILNNIFVRISTGVTLVMGIIFIFYLFFKFTPFGSRLCRHRKRKQRYRLDFTDLSTRKRPRRFLKRTYRHSDRRRFNVVNVEDELHSSNDLRNIN</sequence>
<accession>A0A1D3JHE5</accession>
<evidence type="ECO:0000313" key="4">
    <source>
        <dbReference type="Proteomes" id="UP000219813"/>
    </source>
</evidence>
<feature type="region of interest" description="Disordered" evidence="1">
    <location>
        <begin position="286"/>
        <end position="346"/>
    </location>
</feature>
<name>A0A1D3JHE5_PLAMA</name>
<dbReference type="OrthoDB" id="10661200at2759"/>
<dbReference type="GeneID" id="39865579"/>
<evidence type="ECO:0000256" key="1">
    <source>
        <dbReference type="SAM" id="MobiDB-lite"/>
    </source>
</evidence>
<dbReference type="AlphaFoldDB" id="A0A1D3JHE5"/>
<dbReference type="Proteomes" id="UP000219813">
    <property type="component" value="Unassembled WGS sequence"/>
</dbReference>
<feature type="transmembrane region" description="Helical" evidence="2">
    <location>
        <begin position="437"/>
        <end position="459"/>
    </location>
</feature>
<reference evidence="3 4" key="1">
    <citation type="submission" date="2016-06" db="EMBL/GenBank/DDBJ databases">
        <authorList>
            <consortium name="Pathogen Informatics"/>
        </authorList>
    </citation>
    <scope>NUCLEOTIDE SEQUENCE [LARGE SCALE GENOMIC DNA]</scope>
</reference>
<keyword evidence="4" id="KW-1185">Reference proteome</keyword>
<feature type="compositionally biased region" description="Low complexity" evidence="1">
    <location>
        <begin position="293"/>
        <end position="309"/>
    </location>
</feature>
<keyword evidence="2" id="KW-0472">Membrane</keyword>